<dbReference type="EMBL" id="HG966617">
    <property type="protein sequence ID" value="CDO59995.1"/>
    <property type="molecule type" value="Genomic_DNA"/>
</dbReference>
<dbReference type="InterPro" id="IPR002397">
    <property type="entry name" value="Cyt_P450_B"/>
</dbReference>
<dbReference type="KEGG" id="pect:BN1012_Phect1781"/>
<evidence type="ECO:0000256" key="6">
    <source>
        <dbReference type="ARBA" id="ARBA00023004"/>
    </source>
</evidence>
<keyword evidence="6 9" id="KW-0408">Iron</keyword>
<feature type="region of interest" description="Disordered" evidence="10">
    <location>
        <begin position="1"/>
        <end position="48"/>
    </location>
</feature>
<dbReference type="HOGENOM" id="CLU_033716_2_0_5"/>
<evidence type="ECO:0000256" key="8">
    <source>
        <dbReference type="ARBA" id="ARBA00043906"/>
    </source>
</evidence>
<dbReference type="GO" id="GO:0005506">
    <property type="term" value="F:iron ion binding"/>
    <property type="evidence" value="ECO:0007669"/>
    <property type="project" value="InterPro"/>
</dbReference>
<evidence type="ECO:0000313" key="12">
    <source>
        <dbReference type="Proteomes" id="UP000032160"/>
    </source>
</evidence>
<dbReference type="GO" id="GO:0004497">
    <property type="term" value="F:monooxygenase activity"/>
    <property type="evidence" value="ECO:0007669"/>
    <property type="project" value="UniProtKB-KW"/>
</dbReference>
<dbReference type="STRING" id="1458461.BN1012_Phect1781"/>
<comment type="similarity">
    <text evidence="2 9">Belongs to the cytochrome P450 family.</text>
</comment>
<evidence type="ECO:0000256" key="1">
    <source>
        <dbReference type="ARBA" id="ARBA00001971"/>
    </source>
</evidence>
<evidence type="ECO:0000256" key="7">
    <source>
        <dbReference type="ARBA" id="ARBA00023033"/>
    </source>
</evidence>
<evidence type="ECO:0000256" key="10">
    <source>
        <dbReference type="SAM" id="MobiDB-lite"/>
    </source>
</evidence>
<dbReference type="PRINTS" id="PR00359">
    <property type="entry name" value="BP450"/>
</dbReference>
<keyword evidence="4 9" id="KW-0479">Metal-binding</keyword>
<dbReference type="OrthoDB" id="9801155at2"/>
<dbReference type="SUPFAM" id="SSF48264">
    <property type="entry name" value="Cytochrome P450"/>
    <property type="match status" value="1"/>
</dbReference>
<evidence type="ECO:0000256" key="5">
    <source>
        <dbReference type="ARBA" id="ARBA00023002"/>
    </source>
</evidence>
<dbReference type="InterPro" id="IPR001128">
    <property type="entry name" value="Cyt_P450"/>
</dbReference>
<dbReference type="Pfam" id="PF00067">
    <property type="entry name" value="p450"/>
    <property type="match status" value="1"/>
</dbReference>
<evidence type="ECO:0000256" key="4">
    <source>
        <dbReference type="ARBA" id="ARBA00022723"/>
    </source>
</evidence>
<keyword evidence="7 9" id="KW-0503">Monooxygenase</keyword>
<keyword evidence="5 9" id="KW-0560">Oxidoreductase</keyword>
<keyword evidence="3 9" id="KW-0349">Heme</keyword>
<dbReference type="FunFam" id="1.10.630.10:FF:000018">
    <property type="entry name" value="Cytochrome P450 monooxygenase"/>
    <property type="match status" value="1"/>
</dbReference>
<reference evidence="11 12" key="1">
    <citation type="journal article" date="2014" name="Front. Genet.">
        <title>Genome and metabolic network of "Candidatus Phaeomarinobacter ectocarpi" Ec32, a new candidate genus of Alphaproteobacteria frequently associated with brown algae.</title>
        <authorList>
            <person name="Dittami S.M."/>
            <person name="Barbeyron T."/>
            <person name="Boyen C."/>
            <person name="Cambefort J."/>
            <person name="Collet G."/>
            <person name="Delage L."/>
            <person name="Gobet A."/>
            <person name="Groisillier A."/>
            <person name="Leblanc C."/>
            <person name="Michel G."/>
            <person name="Scornet D."/>
            <person name="Siegel A."/>
            <person name="Tapia J.E."/>
            <person name="Tonon T."/>
        </authorList>
    </citation>
    <scope>NUCLEOTIDE SEQUENCE [LARGE SCALE GENOMIC DNA]</scope>
    <source>
        <strain evidence="11 12">Ec32</strain>
    </source>
</reference>
<accession>X5MM21</accession>
<comment type="function">
    <text evidence="8">Cytochromes P450 are a group of heme-thiolate monooxygenases. They oxidize a variety of structurally unrelated compounds, including steroids, fatty acids, and xenobiotics.</text>
</comment>
<proteinExistence type="inferred from homology"/>
<dbReference type="RefSeq" id="WP_043948141.1">
    <property type="nucleotide sequence ID" value="NZ_HG966617.1"/>
</dbReference>
<dbReference type="PROSITE" id="PS00086">
    <property type="entry name" value="CYTOCHROME_P450"/>
    <property type="match status" value="1"/>
</dbReference>
<dbReference type="InterPro" id="IPR017972">
    <property type="entry name" value="Cyt_P450_CS"/>
</dbReference>
<evidence type="ECO:0000256" key="3">
    <source>
        <dbReference type="ARBA" id="ARBA00022617"/>
    </source>
</evidence>
<evidence type="ECO:0000256" key="2">
    <source>
        <dbReference type="ARBA" id="ARBA00010617"/>
    </source>
</evidence>
<evidence type="ECO:0000256" key="9">
    <source>
        <dbReference type="RuleBase" id="RU000461"/>
    </source>
</evidence>
<evidence type="ECO:0000313" key="11">
    <source>
        <dbReference type="EMBL" id="CDO59995.1"/>
    </source>
</evidence>
<keyword evidence="12" id="KW-1185">Reference proteome</keyword>
<sequence>MTGAPTPEVEDDGWAGANPFAPSFRDDPYPAMNQLREKDPVNETPVGPWRISRHADVVDVFRNAPTSQTLADGSSPNMDDQDRRGSFRDFMLNMDGPEHARLRRLVLGAFTPKALKHIEGEIDRVVDEAMHTALKQGGMEVVEDFALRIPSRMICRIMGLPEEDIDQFTVWTAARTNAFFARFLPEDVVEHTRQAGEQMADYFEAQIKLRRANPREDLLTNLIQSEEKGDRLGDVELAIQAIGLLIAGFETTIGLIGNGTKALIENPDQAELLKQNPDLAKNTVEECLRYDTPVLFNWRVLTEPYEVGGKTLPENAVLWMMLGAANHDPRVHDDPDTMDITRQGISHASFGGGAHTCLGNQLARMEASRAFHAFVSRLPKAEIQYDDCAWSESFFRVLGKMPIEFH</sequence>
<protein>
    <submittedName>
        <fullName evidence="11">Putative cytochrome P450 hydroxylase</fullName>
    </submittedName>
</protein>
<gene>
    <name evidence="11" type="ORF">BN1012_Phect1781</name>
</gene>
<dbReference type="Proteomes" id="UP000032160">
    <property type="component" value="Chromosome I"/>
</dbReference>
<dbReference type="Gene3D" id="1.10.630.10">
    <property type="entry name" value="Cytochrome P450"/>
    <property type="match status" value="1"/>
</dbReference>
<dbReference type="InterPro" id="IPR036396">
    <property type="entry name" value="Cyt_P450_sf"/>
</dbReference>
<dbReference type="PANTHER" id="PTHR46696:SF1">
    <property type="entry name" value="CYTOCHROME P450 YJIB-RELATED"/>
    <property type="match status" value="1"/>
</dbReference>
<organism evidence="11 12">
    <name type="scientific">Candidatus Phaeomarinibacter ectocarpi</name>
    <dbReference type="NCBI Taxonomy" id="1458461"/>
    <lineage>
        <taxon>Bacteria</taxon>
        <taxon>Pseudomonadati</taxon>
        <taxon>Pseudomonadota</taxon>
        <taxon>Alphaproteobacteria</taxon>
        <taxon>Hyphomicrobiales</taxon>
        <taxon>Parvibaculaceae</taxon>
        <taxon>Candidatus Phaeomarinibacter</taxon>
    </lineage>
</organism>
<dbReference type="GO" id="GO:0016705">
    <property type="term" value="F:oxidoreductase activity, acting on paired donors, with incorporation or reduction of molecular oxygen"/>
    <property type="evidence" value="ECO:0007669"/>
    <property type="project" value="InterPro"/>
</dbReference>
<comment type="cofactor">
    <cofactor evidence="1">
        <name>heme</name>
        <dbReference type="ChEBI" id="CHEBI:30413"/>
    </cofactor>
</comment>
<dbReference type="GO" id="GO:0020037">
    <property type="term" value="F:heme binding"/>
    <property type="evidence" value="ECO:0007669"/>
    <property type="project" value="InterPro"/>
</dbReference>
<name>X5MM21_9HYPH</name>
<dbReference type="AlphaFoldDB" id="X5MM21"/>
<dbReference type="CDD" id="cd20625">
    <property type="entry name" value="CYP164-like"/>
    <property type="match status" value="1"/>
</dbReference>
<dbReference type="PANTHER" id="PTHR46696">
    <property type="entry name" value="P450, PUTATIVE (EUROFUNG)-RELATED"/>
    <property type="match status" value="1"/>
</dbReference>